<feature type="transmembrane region" description="Helical" evidence="1">
    <location>
        <begin position="105"/>
        <end position="129"/>
    </location>
</feature>
<evidence type="ECO:0000256" key="1">
    <source>
        <dbReference type="SAM" id="Phobius"/>
    </source>
</evidence>
<evidence type="ECO:0000313" key="2">
    <source>
        <dbReference type="EMBL" id="EWS72740.1"/>
    </source>
</evidence>
<protein>
    <submittedName>
        <fullName evidence="2">Transmembrane protein, putative</fullName>
    </submittedName>
</protein>
<keyword evidence="3" id="KW-1185">Reference proteome</keyword>
<gene>
    <name evidence="2" type="ORF">TTHERM_000557948</name>
</gene>
<dbReference type="InParanoid" id="W7X0Q1"/>
<evidence type="ECO:0000313" key="3">
    <source>
        <dbReference type="Proteomes" id="UP000009168"/>
    </source>
</evidence>
<sequence>MVGYLASLLFQNLSQFCGQIINYHFHQNLRVLHYLKEILKNFSYFTILLFKVFLEINLLNFLSKTIFHQQQTLYAQESACKILHHHRHLLLQHLQCKKVPKQMNWFQALILHILLEYLLLPLLVIQYLLVQSIFLSKFFQNEFFIIQDCNYIFQNIVIYQVQIKPQDNQLLNALDYYNYNNQLLQFQNHDCTILNLQLSETSLNLLGTFLISLRNHLSQSQGEQQSLYSLHQVIFLDQYKSLFHQSTNPCSVLKFNQDNFYKLLKLIKKFVINLIVIIFAILFLKFKLITKQKEIKSFIQKSLNYPLQILVGHFFLNHNFS</sequence>
<dbReference type="EMBL" id="GG662547">
    <property type="protein sequence ID" value="EWS72740.1"/>
    <property type="molecule type" value="Genomic_DNA"/>
</dbReference>
<dbReference type="KEGG" id="tet:TTHERM_000557948"/>
<name>W7X0Q1_TETTS</name>
<proteinExistence type="predicted"/>
<accession>W7X0Q1</accession>
<dbReference type="AlphaFoldDB" id="W7X0Q1"/>
<keyword evidence="1" id="KW-0472">Membrane</keyword>
<feature type="transmembrane region" description="Helical" evidence="1">
    <location>
        <begin position="42"/>
        <end position="62"/>
    </location>
</feature>
<dbReference type="Proteomes" id="UP000009168">
    <property type="component" value="Unassembled WGS sequence"/>
</dbReference>
<organism evidence="2 3">
    <name type="scientific">Tetrahymena thermophila (strain SB210)</name>
    <dbReference type="NCBI Taxonomy" id="312017"/>
    <lineage>
        <taxon>Eukaryota</taxon>
        <taxon>Sar</taxon>
        <taxon>Alveolata</taxon>
        <taxon>Ciliophora</taxon>
        <taxon>Intramacronucleata</taxon>
        <taxon>Oligohymenophorea</taxon>
        <taxon>Hymenostomatida</taxon>
        <taxon>Tetrahymenina</taxon>
        <taxon>Tetrahymenidae</taxon>
        <taxon>Tetrahymena</taxon>
    </lineage>
</organism>
<feature type="transmembrane region" description="Helical" evidence="1">
    <location>
        <begin position="270"/>
        <end position="288"/>
    </location>
</feature>
<dbReference type="RefSeq" id="XP_012654718.1">
    <property type="nucleotide sequence ID" value="XM_012799264.1"/>
</dbReference>
<keyword evidence="1" id="KW-1133">Transmembrane helix</keyword>
<dbReference type="GeneID" id="24439559"/>
<keyword evidence="1 2" id="KW-0812">Transmembrane</keyword>
<reference evidence="3" key="1">
    <citation type="journal article" date="2006" name="PLoS Biol.">
        <title>Macronuclear genome sequence of the ciliate Tetrahymena thermophila, a model eukaryote.</title>
        <authorList>
            <person name="Eisen J.A."/>
            <person name="Coyne R.S."/>
            <person name="Wu M."/>
            <person name="Wu D."/>
            <person name="Thiagarajan M."/>
            <person name="Wortman J.R."/>
            <person name="Badger J.H."/>
            <person name="Ren Q."/>
            <person name="Amedeo P."/>
            <person name="Jones K.M."/>
            <person name="Tallon L.J."/>
            <person name="Delcher A.L."/>
            <person name="Salzberg S.L."/>
            <person name="Silva J.C."/>
            <person name="Haas B.J."/>
            <person name="Majoros W.H."/>
            <person name="Farzad M."/>
            <person name="Carlton J.M."/>
            <person name="Smith R.K. Jr."/>
            <person name="Garg J."/>
            <person name="Pearlman R.E."/>
            <person name="Karrer K.M."/>
            <person name="Sun L."/>
            <person name="Manning G."/>
            <person name="Elde N.C."/>
            <person name="Turkewitz A.P."/>
            <person name="Asai D.J."/>
            <person name="Wilkes D.E."/>
            <person name="Wang Y."/>
            <person name="Cai H."/>
            <person name="Collins K."/>
            <person name="Stewart B.A."/>
            <person name="Lee S.R."/>
            <person name="Wilamowska K."/>
            <person name="Weinberg Z."/>
            <person name="Ruzzo W.L."/>
            <person name="Wloga D."/>
            <person name="Gaertig J."/>
            <person name="Frankel J."/>
            <person name="Tsao C.-C."/>
            <person name="Gorovsky M.A."/>
            <person name="Keeling P.J."/>
            <person name="Waller R.F."/>
            <person name="Patron N.J."/>
            <person name="Cherry J.M."/>
            <person name="Stover N.A."/>
            <person name="Krieger C.J."/>
            <person name="del Toro C."/>
            <person name="Ryder H.F."/>
            <person name="Williamson S.C."/>
            <person name="Barbeau R.A."/>
            <person name="Hamilton E.P."/>
            <person name="Orias E."/>
        </authorList>
    </citation>
    <scope>NUCLEOTIDE SEQUENCE [LARGE SCALE GENOMIC DNA]</scope>
    <source>
        <strain evidence="3">SB210</strain>
    </source>
</reference>